<dbReference type="AlphaFoldDB" id="A0A1W1YSM4"/>
<evidence type="ECO:0000313" key="1">
    <source>
        <dbReference type="EMBL" id="SMC39149.1"/>
    </source>
</evidence>
<dbReference type="OrthoDB" id="1521695at2"/>
<protein>
    <submittedName>
        <fullName evidence="1">Uncharacterized protein</fullName>
    </submittedName>
</protein>
<dbReference type="Proteomes" id="UP000192360">
    <property type="component" value="Unassembled WGS sequence"/>
</dbReference>
<reference evidence="1 2" key="1">
    <citation type="submission" date="2017-04" db="EMBL/GenBank/DDBJ databases">
        <authorList>
            <person name="Afonso C.L."/>
            <person name="Miller P.J."/>
            <person name="Scott M.A."/>
            <person name="Spackman E."/>
            <person name="Goraichik I."/>
            <person name="Dimitrov K.M."/>
            <person name="Suarez D.L."/>
            <person name="Swayne D.E."/>
        </authorList>
    </citation>
    <scope>NUCLEOTIDE SEQUENCE [LARGE SCALE GENOMIC DNA]</scope>
    <source>
        <strain evidence="1 2">DSM 21164</strain>
    </source>
</reference>
<gene>
    <name evidence="1" type="ORF">SAMN05660703_0835</name>
</gene>
<keyword evidence="2" id="KW-1185">Reference proteome</keyword>
<dbReference type="RefSeq" id="WP_084060131.1">
    <property type="nucleotide sequence ID" value="NZ_FWXO01000001.1"/>
</dbReference>
<dbReference type="EMBL" id="FWXO01000001">
    <property type="protein sequence ID" value="SMC39149.1"/>
    <property type="molecule type" value="Genomic_DNA"/>
</dbReference>
<proteinExistence type="predicted"/>
<evidence type="ECO:0000313" key="2">
    <source>
        <dbReference type="Proteomes" id="UP000192360"/>
    </source>
</evidence>
<organism evidence="1 2">
    <name type="scientific">Cellulophaga tyrosinoxydans</name>
    <dbReference type="NCBI Taxonomy" id="504486"/>
    <lineage>
        <taxon>Bacteria</taxon>
        <taxon>Pseudomonadati</taxon>
        <taxon>Bacteroidota</taxon>
        <taxon>Flavobacteriia</taxon>
        <taxon>Flavobacteriales</taxon>
        <taxon>Flavobacteriaceae</taxon>
        <taxon>Cellulophaga</taxon>
    </lineage>
</organism>
<dbReference type="STRING" id="504486.SAMN05660703_0835"/>
<accession>A0A1W1YSM4</accession>
<name>A0A1W1YSM4_9FLAO</name>
<sequence length="119" mass="13836">MKSISTFKHNSLKVRRLCGAGYWFDSKKNNNSPDPTPFKEKFKQMLYNSSTNTLTFKGETIFNTIWGNISLRENLFPRANYPNLNDRQYQSASRLDFGTLISDTSSNIINTFYNFIKVK</sequence>